<protein>
    <submittedName>
        <fullName evidence="2">Heterokaryon incompatibility</fullName>
    </submittedName>
</protein>
<sequence length="146" mass="16954">LDSAPAYKAVSYRWGDSLGNHEILVNKLLLNVSDNLFDFLSRQSREAQWIRTPWIWIDQLCIDQSSIEEKNHRVARMGFIYSKALQVLVWLGKGTDGTEEAVRVAARNAVRRQGTDRENSELQAFQKIVSNQYWSRLWIIQEFVLA</sequence>
<dbReference type="EMBL" id="ML976663">
    <property type="protein sequence ID" value="KAF1977419.1"/>
    <property type="molecule type" value="Genomic_DNA"/>
</dbReference>
<feature type="non-terminal residue" evidence="2">
    <location>
        <position position="1"/>
    </location>
</feature>
<dbReference type="AlphaFoldDB" id="A0A6A5VLS0"/>
<evidence type="ECO:0000259" key="1">
    <source>
        <dbReference type="Pfam" id="PF06985"/>
    </source>
</evidence>
<dbReference type="InterPro" id="IPR052895">
    <property type="entry name" value="HetReg/Transcr_Mod"/>
</dbReference>
<dbReference type="Pfam" id="PF06985">
    <property type="entry name" value="HET"/>
    <property type="match status" value="1"/>
</dbReference>
<name>A0A6A5VLS0_9PLEO</name>
<reference evidence="2" key="1">
    <citation type="journal article" date="2020" name="Stud. Mycol.">
        <title>101 Dothideomycetes genomes: a test case for predicting lifestyles and emergence of pathogens.</title>
        <authorList>
            <person name="Haridas S."/>
            <person name="Albert R."/>
            <person name="Binder M."/>
            <person name="Bloem J."/>
            <person name="Labutti K."/>
            <person name="Salamov A."/>
            <person name="Andreopoulos B."/>
            <person name="Baker S."/>
            <person name="Barry K."/>
            <person name="Bills G."/>
            <person name="Bluhm B."/>
            <person name="Cannon C."/>
            <person name="Castanera R."/>
            <person name="Culley D."/>
            <person name="Daum C."/>
            <person name="Ezra D."/>
            <person name="Gonzalez J."/>
            <person name="Henrissat B."/>
            <person name="Kuo A."/>
            <person name="Liang C."/>
            <person name="Lipzen A."/>
            <person name="Lutzoni F."/>
            <person name="Magnuson J."/>
            <person name="Mondo S."/>
            <person name="Nolan M."/>
            <person name="Ohm R."/>
            <person name="Pangilinan J."/>
            <person name="Park H.-J."/>
            <person name="Ramirez L."/>
            <person name="Alfaro M."/>
            <person name="Sun H."/>
            <person name="Tritt A."/>
            <person name="Yoshinaga Y."/>
            <person name="Zwiers L.-H."/>
            <person name="Turgeon B."/>
            <person name="Goodwin S."/>
            <person name="Spatafora J."/>
            <person name="Crous P."/>
            <person name="Grigoriev I."/>
        </authorList>
    </citation>
    <scope>NUCLEOTIDE SEQUENCE</scope>
    <source>
        <strain evidence="2">CBS 107.79</strain>
    </source>
</reference>
<evidence type="ECO:0000313" key="3">
    <source>
        <dbReference type="Proteomes" id="UP000800036"/>
    </source>
</evidence>
<organism evidence="2 3">
    <name type="scientific">Bimuria novae-zelandiae CBS 107.79</name>
    <dbReference type="NCBI Taxonomy" id="1447943"/>
    <lineage>
        <taxon>Eukaryota</taxon>
        <taxon>Fungi</taxon>
        <taxon>Dikarya</taxon>
        <taxon>Ascomycota</taxon>
        <taxon>Pezizomycotina</taxon>
        <taxon>Dothideomycetes</taxon>
        <taxon>Pleosporomycetidae</taxon>
        <taxon>Pleosporales</taxon>
        <taxon>Massarineae</taxon>
        <taxon>Didymosphaeriaceae</taxon>
        <taxon>Bimuria</taxon>
    </lineage>
</organism>
<evidence type="ECO:0000313" key="2">
    <source>
        <dbReference type="EMBL" id="KAF1977419.1"/>
    </source>
</evidence>
<dbReference type="Proteomes" id="UP000800036">
    <property type="component" value="Unassembled WGS sequence"/>
</dbReference>
<dbReference type="PANTHER" id="PTHR24148">
    <property type="entry name" value="ANKYRIN REPEAT DOMAIN-CONTAINING PROTEIN 39 HOMOLOG-RELATED"/>
    <property type="match status" value="1"/>
</dbReference>
<proteinExistence type="predicted"/>
<accession>A0A6A5VLS0</accession>
<feature type="non-terminal residue" evidence="2">
    <location>
        <position position="146"/>
    </location>
</feature>
<gene>
    <name evidence="2" type="ORF">BU23DRAFT_403350</name>
</gene>
<keyword evidence="3" id="KW-1185">Reference proteome</keyword>
<dbReference type="InterPro" id="IPR010730">
    <property type="entry name" value="HET"/>
</dbReference>
<feature type="domain" description="Heterokaryon incompatibility" evidence="1">
    <location>
        <begin position="7"/>
        <end position="142"/>
    </location>
</feature>
<dbReference type="OrthoDB" id="194358at2759"/>
<dbReference type="PANTHER" id="PTHR24148:SF73">
    <property type="entry name" value="HET DOMAIN PROTEIN (AFU_ORTHOLOGUE AFUA_8G01020)"/>
    <property type="match status" value="1"/>
</dbReference>